<dbReference type="PANTHER" id="PTHR11085:SF6">
    <property type="entry name" value="NAD-DEPENDENT PROTEIN DEACETYLASE SIRTUIN-2"/>
    <property type="match status" value="1"/>
</dbReference>
<evidence type="ECO:0000256" key="7">
    <source>
        <dbReference type="ARBA" id="ARBA00048905"/>
    </source>
</evidence>
<dbReference type="GO" id="GO:0008270">
    <property type="term" value="F:zinc ion binding"/>
    <property type="evidence" value="ECO:0007669"/>
    <property type="project" value="UniProtKB-UniRule"/>
</dbReference>
<dbReference type="PANTHER" id="PTHR11085">
    <property type="entry name" value="NAD-DEPENDENT PROTEIN DEACYLASE SIRTUIN-5, MITOCHONDRIAL-RELATED"/>
    <property type="match status" value="1"/>
</dbReference>
<dbReference type="InterPro" id="IPR003000">
    <property type="entry name" value="Sirtuin"/>
</dbReference>
<feature type="binding site" evidence="10">
    <location>
        <begin position="252"/>
        <end position="253"/>
    </location>
    <ligand>
        <name>NAD(+)</name>
        <dbReference type="ChEBI" id="CHEBI:57540"/>
    </ligand>
</feature>
<dbReference type="Gene3D" id="3.30.1600.10">
    <property type="entry name" value="SIR2/SIRT2 'Small Domain"/>
    <property type="match status" value="1"/>
</dbReference>
<sequence>MAESEKPADEKDEKQTEEDDEEDSASKLSLLMNKFANLMGAAVSNEPAENPVLKSFDLKCAAEYMSKCSNVIVMAGAGISTSAGIPDFRSPGTGLYSQLEKYNLPFPEAIFQLDYFRNNPKPFFLLAKELYPQKYTPTPTHYFLRLLNDKSKLLRIFTQNIDSLERIAGVPPEKIVEAHGTFFASHCLNCRKEYDLEFVKEIIFKDEIPHCTECDGIVKPDIVFFGESLPARFSECVQTDFDKADFLIIIGTSLKVAPFNRLTNFVGKDCPRLLINLEPAGTATSVWDLGSSSLLFGSSKNRRDVFHKSTCDEGVTELAKLLDWEDDFNELLESEGVSAESVKKNLSTIPDKTEESANRLAEQMAAASLNDDKKEQ</sequence>
<comment type="similarity">
    <text evidence="1 8">Belongs to the sirtuin family. Class I subfamily.</text>
</comment>
<evidence type="ECO:0000256" key="1">
    <source>
        <dbReference type="ARBA" id="ARBA00006924"/>
    </source>
</evidence>
<dbReference type="Proteomes" id="UP000663838">
    <property type="component" value="Unassembled WGS sequence"/>
</dbReference>
<evidence type="ECO:0000313" key="16">
    <source>
        <dbReference type="EMBL" id="CAF4685766.1"/>
    </source>
</evidence>
<dbReference type="InterPro" id="IPR017328">
    <property type="entry name" value="Sirtuin_class_I"/>
</dbReference>
<comment type="cofactor">
    <cofactor evidence="11">
        <name>Zn(2+)</name>
        <dbReference type="ChEBI" id="CHEBI:29105"/>
    </cofactor>
    <text evidence="11">Binds 1 zinc ion per subunit.</text>
</comment>
<dbReference type="PIRSF" id="PIRSF037938">
    <property type="entry name" value="SIR2_euk"/>
    <property type="match status" value="1"/>
</dbReference>
<keyword evidence="5 8" id="KW-0520">NAD</keyword>
<dbReference type="EC" id="2.3.1.286" evidence="8"/>
<dbReference type="CDD" id="cd01408">
    <property type="entry name" value="SIRT1"/>
    <property type="match status" value="1"/>
</dbReference>
<evidence type="ECO:0000256" key="4">
    <source>
        <dbReference type="ARBA" id="ARBA00022833"/>
    </source>
</evidence>
<dbReference type="GO" id="GO:0070403">
    <property type="term" value="F:NAD+ binding"/>
    <property type="evidence" value="ECO:0007669"/>
    <property type="project" value="UniProtKB-UniRule"/>
</dbReference>
<evidence type="ECO:0000256" key="13">
    <source>
        <dbReference type="SAM" id="MobiDB-lite"/>
    </source>
</evidence>
<dbReference type="InterPro" id="IPR029035">
    <property type="entry name" value="DHS-like_NAD/FAD-binding_dom"/>
</dbReference>
<dbReference type="Gene3D" id="3.40.50.1220">
    <property type="entry name" value="TPP-binding domain"/>
    <property type="match status" value="1"/>
</dbReference>
<evidence type="ECO:0000259" key="14">
    <source>
        <dbReference type="PROSITE" id="PS50305"/>
    </source>
</evidence>
<proteinExistence type="inferred from homology"/>
<evidence type="ECO:0000256" key="11">
    <source>
        <dbReference type="PIRSR" id="PIRSR037938-3"/>
    </source>
</evidence>
<feature type="binding site" evidence="11 12">
    <location>
        <position position="214"/>
    </location>
    <ligand>
        <name>Zn(2+)</name>
        <dbReference type="ChEBI" id="CHEBI:29105"/>
    </ligand>
</feature>
<feature type="binding site" evidence="11 12">
    <location>
        <position position="211"/>
    </location>
    <ligand>
        <name>Zn(2+)</name>
        <dbReference type="ChEBI" id="CHEBI:29105"/>
    </ligand>
</feature>
<reference evidence="16" key="1">
    <citation type="submission" date="2021-02" db="EMBL/GenBank/DDBJ databases">
        <authorList>
            <person name="Nowell W R."/>
        </authorList>
    </citation>
    <scope>NUCLEOTIDE SEQUENCE</scope>
</reference>
<evidence type="ECO:0000256" key="3">
    <source>
        <dbReference type="ARBA" id="ARBA00022723"/>
    </source>
</evidence>
<dbReference type="Pfam" id="PF02146">
    <property type="entry name" value="SIR2"/>
    <property type="match status" value="1"/>
</dbReference>
<feature type="binding site" evidence="11 12">
    <location>
        <position position="190"/>
    </location>
    <ligand>
        <name>Zn(2+)</name>
        <dbReference type="ChEBI" id="CHEBI:29105"/>
    </ligand>
</feature>
<dbReference type="GO" id="GO:0005634">
    <property type="term" value="C:nucleus"/>
    <property type="evidence" value="ECO:0007669"/>
    <property type="project" value="TreeGrafter"/>
</dbReference>
<feature type="region of interest" description="Disordered" evidence="13">
    <location>
        <begin position="1"/>
        <end position="26"/>
    </location>
</feature>
<comment type="caution">
    <text evidence="16">The sequence shown here is derived from an EMBL/GenBank/DDBJ whole genome shotgun (WGS) entry which is preliminary data.</text>
</comment>
<feature type="binding site" evidence="10">
    <location>
        <begin position="159"/>
        <end position="162"/>
    </location>
    <ligand>
        <name>NAD(+)</name>
        <dbReference type="ChEBI" id="CHEBI:57540"/>
    </ligand>
</feature>
<keyword evidence="3 8" id="KW-0479">Metal-binding</keyword>
<dbReference type="PROSITE" id="PS50305">
    <property type="entry name" value="SIRTUIN"/>
    <property type="match status" value="1"/>
</dbReference>
<organism evidence="16 17">
    <name type="scientific">Rotaria socialis</name>
    <dbReference type="NCBI Taxonomy" id="392032"/>
    <lineage>
        <taxon>Eukaryota</taxon>
        <taxon>Metazoa</taxon>
        <taxon>Spiralia</taxon>
        <taxon>Gnathifera</taxon>
        <taxon>Rotifera</taxon>
        <taxon>Eurotatoria</taxon>
        <taxon>Bdelloidea</taxon>
        <taxon>Philodinida</taxon>
        <taxon>Philodinidae</taxon>
        <taxon>Rotaria</taxon>
    </lineage>
</organism>
<evidence type="ECO:0000256" key="12">
    <source>
        <dbReference type="PROSITE-ProRule" id="PRU00236"/>
    </source>
</evidence>
<dbReference type="SUPFAM" id="SSF52467">
    <property type="entry name" value="DHS-like NAD/FAD-binding domain"/>
    <property type="match status" value="1"/>
</dbReference>
<evidence type="ECO:0000313" key="15">
    <source>
        <dbReference type="EMBL" id="CAF3655580.1"/>
    </source>
</evidence>
<accession>A0A821HK65</accession>
<dbReference type="InterPro" id="IPR050134">
    <property type="entry name" value="NAD-dep_sirtuin_deacylases"/>
</dbReference>
<dbReference type="EMBL" id="CAJNYV010004235">
    <property type="protein sequence ID" value="CAF3655580.1"/>
    <property type="molecule type" value="Genomic_DNA"/>
</dbReference>
<evidence type="ECO:0000256" key="9">
    <source>
        <dbReference type="PIRSR" id="PIRSR037938-1"/>
    </source>
</evidence>
<comment type="catalytic activity">
    <reaction evidence="8">
        <text>N(6)-acetyl-L-lysyl-[protein] + NAD(+) + H2O = 2''-O-acetyl-ADP-D-ribose + nicotinamide + L-lysyl-[protein]</text>
        <dbReference type="Rhea" id="RHEA:43636"/>
        <dbReference type="Rhea" id="RHEA-COMP:9752"/>
        <dbReference type="Rhea" id="RHEA-COMP:10731"/>
        <dbReference type="ChEBI" id="CHEBI:15377"/>
        <dbReference type="ChEBI" id="CHEBI:17154"/>
        <dbReference type="ChEBI" id="CHEBI:29969"/>
        <dbReference type="ChEBI" id="CHEBI:57540"/>
        <dbReference type="ChEBI" id="CHEBI:61930"/>
        <dbReference type="ChEBI" id="CHEBI:83767"/>
        <dbReference type="EC" id="2.3.1.286"/>
    </reaction>
</comment>
<feature type="binding site" evidence="10">
    <location>
        <position position="311"/>
    </location>
    <ligand>
        <name>NAD(+)</name>
        <dbReference type="ChEBI" id="CHEBI:57540"/>
    </ligand>
</feature>
<name>A0A821HK65_9BILA</name>
<evidence type="ECO:0000256" key="2">
    <source>
        <dbReference type="ARBA" id="ARBA00022679"/>
    </source>
</evidence>
<evidence type="ECO:0000313" key="17">
    <source>
        <dbReference type="Proteomes" id="UP000663838"/>
    </source>
</evidence>
<evidence type="ECO:0000256" key="5">
    <source>
        <dbReference type="ARBA" id="ARBA00023027"/>
    </source>
</evidence>
<dbReference type="AlphaFoldDB" id="A0A821HK65"/>
<protein>
    <recommendedName>
        <fullName evidence="8">NAD-dependent protein deacetylase</fullName>
        <ecNumber evidence="8">2.3.1.286</ecNumber>
    </recommendedName>
</protein>
<comment type="catalytic activity">
    <reaction evidence="6">
        <text>N(6)-hexadecanoyl-L-lysyl-[protein] + NAD(+) + H2O = 2''-O-hexadecanoyl-ADP-D-ribose + nicotinamide + L-lysyl-[protein]</text>
        <dbReference type="Rhea" id="RHEA:70563"/>
        <dbReference type="Rhea" id="RHEA-COMP:9752"/>
        <dbReference type="Rhea" id="RHEA-COMP:14175"/>
        <dbReference type="ChEBI" id="CHEBI:15377"/>
        <dbReference type="ChEBI" id="CHEBI:17154"/>
        <dbReference type="ChEBI" id="CHEBI:29969"/>
        <dbReference type="ChEBI" id="CHEBI:57540"/>
        <dbReference type="ChEBI" id="CHEBI:138936"/>
        <dbReference type="ChEBI" id="CHEBI:189673"/>
    </reaction>
    <physiologicalReaction direction="left-to-right" evidence="6">
        <dbReference type="Rhea" id="RHEA:70564"/>
    </physiologicalReaction>
</comment>
<gene>
    <name evidence="15" type="ORF">KIK155_LOCUS23714</name>
    <name evidence="16" type="ORF">TOA249_LOCUS16141</name>
</gene>
<feature type="active site" description="Proton acceptor" evidence="9 12">
    <location>
        <position position="179"/>
    </location>
</feature>
<dbReference type="InterPro" id="IPR026591">
    <property type="entry name" value="Sirtuin_cat_small_dom_sf"/>
</dbReference>
<keyword evidence="4 8" id="KW-0862">Zinc</keyword>
<evidence type="ECO:0000256" key="10">
    <source>
        <dbReference type="PIRSR" id="PIRSR037938-2"/>
    </source>
</evidence>
<feature type="binding site" evidence="10">
    <location>
        <begin position="276"/>
        <end position="278"/>
    </location>
    <ligand>
        <name>NAD(+)</name>
        <dbReference type="ChEBI" id="CHEBI:57540"/>
    </ligand>
</feature>
<feature type="binding site" evidence="11 12">
    <location>
        <position position="187"/>
    </location>
    <ligand>
        <name>Zn(2+)</name>
        <dbReference type="ChEBI" id="CHEBI:29105"/>
    </ligand>
</feature>
<evidence type="ECO:0000256" key="6">
    <source>
        <dbReference type="ARBA" id="ARBA00048378"/>
    </source>
</evidence>
<dbReference type="Proteomes" id="UP000663865">
    <property type="component" value="Unassembled WGS sequence"/>
</dbReference>
<comment type="catalytic activity">
    <reaction evidence="7">
        <text>N(6)-tetradecanoyl-L-lysyl-[protein] + NAD(+) + H2O = 2''-O-tetradecanoyl-ADP-D-ribose + nicotinamide + L-lysyl-[protein]</text>
        <dbReference type="Rhea" id="RHEA:70567"/>
        <dbReference type="Rhea" id="RHEA-COMP:9752"/>
        <dbReference type="Rhea" id="RHEA-COMP:15437"/>
        <dbReference type="ChEBI" id="CHEBI:15377"/>
        <dbReference type="ChEBI" id="CHEBI:17154"/>
        <dbReference type="ChEBI" id="CHEBI:29969"/>
        <dbReference type="ChEBI" id="CHEBI:57540"/>
        <dbReference type="ChEBI" id="CHEBI:141129"/>
        <dbReference type="ChEBI" id="CHEBI:189674"/>
    </reaction>
    <physiologicalReaction direction="left-to-right" evidence="7">
        <dbReference type="Rhea" id="RHEA:70568"/>
    </physiologicalReaction>
</comment>
<evidence type="ECO:0000256" key="8">
    <source>
        <dbReference type="PIRNR" id="PIRNR037938"/>
    </source>
</evidence>
<dbReference type="InterPro" id="IPR026590">
    <property type="entry name" value="Ssirtuin_cat_dom"/>
</dbReference>
<feature type="binding site" evidence="10">
    <location>
        <begin position="87"/>
        <end position="89"/>
    </location>
    <ligand>
        <name>NAD(+)</name>
        <dbReference type="ChEBI" id="CHEBI:57540"/>
    </ligand>
</feature>
<keyword evidence="2 8" id="KW-0808">Transferase</keyword>
<dbReference type="GO" id="GO:0017136">
    <property type="term" value="F:histone deacetylase activity, NAD-dependent"/>
    <property type="evidence" value="ECO:0007669"/>
    <property type="project" value="InterPro"/>
</dbReference>
<feature type="binding site" evidence="10">
    <location>
        <begin position="77"/>
        <end position="81"/>
    </location>
    <ligand>
        <name>NAD(+)</name>
        <dbReference type="ChEBI" id="CHEBI:57540"/>
    </ligand>
</feature>
<dbReference type="EMBL" id="CAJOBS010001085">
    <property type="protein sequence ID" value="CAF4685766.1"/>
    <property type="molecule type" value="Genomic_DNA"/>
</dbReference>
<feature type="compositionally biased region" description="Basic and acidic residues" evidence="13">
    <location>
        <begin position="1"/>
        <end position="14"/>
    </location>
</feature>
<feature type="domain" description="Deacetylase sirtuin-type" evidence="14">
    <location>
        <begin position="51"/>
        <end position="325"/>
    </location>
</feature>